<evidence type="ECO:0000256" key="1">
    <source>
        <dbReference type="SAM" id="Coils"/>
    </source>
</evidence>
<evidence type="ECO:0000313" key="2">
    <source>
        <dbReference type="EMBL" id="CAG7819246.1"/>
    </source>
</evidence>
<evidence type="ECO:0000313" key="3">
    <source>
        <dbReference type="Proteomes" id="UP000708208"/>
    </source>
</evidence>
<sequence length="132" mass="15563">MHGRIDLRQAAESIAEQYDERNHKNEGFQKRLEVALHKQQQSLPAITDQEKLWRKTLQDYQKDIELFKTSVENLKNKVESEKKEKFEKVSESSLKLAPNQILEIKNQIRKQHDEVERLTKEIRELKAALGIA</sequence>
<gene>
    <name evidence="2" type="ORF">AFUS01_LOCUS29708</name>
</gene>
<name>A0A8J2KSZ4_9HEXA</name>
<dbReference type="Pfam" id="PF10168">
    <property type="entry name" value="Nup88"/>
    <property type="match status" value="1"/>
</dbReference>
<feature type="coiled-coil region" evidence="1">
    <location>
        <begin position="57"/>
        <end position="128"/>
    </location>
</feature>
<dbReference type="OrthoDB" id="341482at2759"/>
<reference evidence="2" key="1">
    <citation type="submission" date="2021-06" db="EMBL/GenBank/DDBJ databases">
        <authorList>
            <person name="Hodson N. C."/>
            <person name="Mongue J. A."/>
            <person name="Jaron S. K."/>
        </authorList>
    </citation>
    <scope>NUCLEOTIDE SEQUENCE</scope>
</reference>
<organism evidence="2 3">
    <name type="scientific">Allacma fusca</name>
    <dbReference type="NCBI Taxonomy" id="39272"/>
    <lineage>
        <taxon>Eukaryota</taxon>
        <taxon>Metazoa</taxon>
        <taxon>Ecdysozoa</taxon>
        <taxon>Arthropoda</taxon>
        <taxon>Hexapoda</taxon>
        <taxon>Collembola</taxon>
        <taxon>Symphypleona</taxon>
        <taxon>Sminthuridae</taxon>
        <taxon>Allacma</taxon>
    </lineage>
</organism>
<keyword evidence="1" id="KW-0175">Coiled coil</keyword>
<dbReference type="Proteomes" id="UP000708208">
    <property type="component" value="Unassembled WGS sequence"/>
</dbReference>
<keyword evidence="3" id="KW-1185">Reference proteome</keyword>
<protein>
    <submittedName>
        <fullName evidence="2">Uncharacterized protein</fullName>
    </submittedName>
</protein>
<proteinExistence type="predicted"/>
<accession>A0A8J2KSZ4</accession>
<dbReference type="EMBL" id="CAJVCH010443804">
    <property type="protein sequence ID" value="CAG7819246.1"/>
    <property type="molecule type" value="Genomic_DNA"/>
</dbReference>
<dbReference type="InterPro" id="IPR019321">
    <property type="entry name" value="Nucleoporin_Nup88"/>
</dbReference>
<dbReference type="AlphaFoldDB" id="A0A8J2KSZ4"/>
<comment type="caution">
    <text evidence="2">The sequence shown here is derived from an EMBL/GenBank/DDBJ whole genome shotgun (WGS) entry which is preliminary data.</text>
</comment>